<reference evidence="2 3" key="1">
    <citation type="submission" date="2018-12" db="EMBL/GenBank/DDBJ databases">
        <title>Draft genome sequence of Xylaria grammica IHI A82.</title>
        <authorList>
            <person name="Buettner E."/>
            <person name="Kellner H."/>
        </authorList>
    </citation>
    <scope>NUCLEOTIDE SEQUENCE [LARGE SCALE GENOMIC DNA]</scope>
    <source>
        <strain evidence="2 3">IHI A82</strain>
    </source>
</reference>
<evidence type="ECO:0000313" key="3">
    <source>
        <dbReference type="Proteomes" id="UP000286045"/>
    </source>
</evidence>
<evidence type="ECO:0000256" key="1">
    <source>
        <dbReference type="SAM" id="MobiDB-lite"/>
    </source>
</evidence>
<organism evidence="2 3">
    <name type="scientific">Xylaria grammica</name>
    <dbReference type="NCBI Taxonomy" id="363999"/>
    <lineage>
        <taxon>Eukaryota</taxon>
        <taxon>Fungi</taxon>
        <taxon>Dikarya</taxon>
        <taxon>Ascomycota</taxon>
        <taxon>Pezizomycotina</taxon>
        <taxon>Sordariomycetes</taxon>
        <taxon>Xylariomycetidae</taxon>
        <taxon>Xylariales</taxon>
        <taxon>Xylariaceae</taxon>
        <taxon>Xylaria</taxon>
    </lineage>
</organism>
<sequence length="156" mass="17446">MTPQSNPSESEIYRLDSKESSPSHHSDDCVLVQEDPPVNQEMPLQELDADATDLGGATATSQAPYASYASTCTTPECMEADEDYDYKSERFSAEGAREDSIMLHDAEDTDSVSNEAKARKFEAEQNVRKLKEALLGWRRALKARMDRRKGTPPRRS</sequence>
<keyword evidence="3" id="KW-1185">Reference proteome</keyword>
<feature type="compositionally biased region" description="Basic and acidic residues" evidence="1">
    <location>
        <begin position="11"/>
        <end position="28"/>
    </location>
</feature>
<protein>
    <submittedName>
        <fullName evidence="2">Uncharacterized protein</fullName>
    </submittedName>
</protein>
<proteinExistence type="predicted"/>
<dbReference type="EMBL" id="RYZI01000204">
    <property type="protein sequence ID" value="RWA08355.1"/>
    <property type="molecule type" value="Genomic_DNA"/>
</dbReference>
<comment type="caution">
    <text evidence="2">The sequence shown here is derived from an EMBL/GenBank/DDBJ whole genome shotgun (WGS) entry which is preliminary data.</text>
</comment>
<evidence type="ECO:0000313" key="2">
    <source>
        <dbReference type="EMBL" id="RWA08355.1"/>
    </source>
</evidence>
<gene>
    <name evidence="2" type="ORF">EKO27_g6750</name>
</gene>
<accession>A0A439D1L6</accession>
<name>A0A439D1L6_9PEZI</name>
<dbReference type="Proteomes" id="UP000286045">
    <property type="component" value="Unassembled WGS sequence"/>
</dbReference>
<feature type="region of interest" description="Disordered" evidence="1">
    <location>
        <begin position="1"/>
        <end position="65"/>
    </location>
</feature>
<dbReference type="AlphaFoldDB" id="A0A439D1L6"/>